<feature type="domain" description="IPT/TIG" evidence="3">
    <location>
        <begin position="260"/>
        <end position="343"/>
    </location>
</feature>
<dbReference type="OrthoDB" id="120976at2759"/>
<dbReference type="InterPro" id="IPR017868">
    <property type="entry name" value="Filamin/ABP280_repeat-like"/>
</dbReference>
<evidence type="ECO:0000256" key="2">
    <source>
        <dbReference type="PROSITE-ProRule" id="PRU00087"/>
    </source>
</evidence>
<evidence type="ECO:0000259" key="3">
    <source>
        <dbReference type="SMART" id="SM00429"/>
    </source>
</evidence>
<keyword evidence="5" id="KW-1185">Reference proteome</keyword>
<feature type="domain" description="IPT/TIG" evidence="3">
    <location>
        <begin position="515"/>
        <end position="598"/>
    </location>
</feature>
<feature type="domain" description="IPT/TIG" evidence="3">
    <location>
        <begin position="770"/>
        <end position="854"/>
    </location>
</feature>
<dbReference type="Proteomes" id="UP001149163">
    <property type="component" value="Unassembled WGS sequence"/>
</dbReference>
<organism evidence="4 5">
    <name type="scientific">Penicillium canariense</name>
    <dbReference type="NCBI Taxonomy" id="189055"/>
    <lineage>
        <taxon>Eukaryota</taxon>
        <taxon>Fungi</taxon>
        <taxon>Dikarya</taxon>
        <taxon>Ascomycota</taxon>
        <taxon>Pezizomycotina</taxon>
        <taxon>Eurotiomycetes</taxon>
        <taxon>Eurotiomycetidae</taxon>
        <taxon>Eurotiales</taxon>
        <taxon>Aspergillaceae</taxon>
        <taxon>Penicillium</taxon>
    </lineage>
</organism>
<dbReference type="CDD" id="cd00102">
    <property type="entry name" value="IPT"/>
    <property type="match status" value="1"/>
</dbReference>
<feature type="domain" description="IPT/TIG" evidence="3">
    <location>
        <begin position="175"/>
        <end position="258"/>
    </location>
</feature>
<evidence type="ECO:0000256" key="1">
    <source>
        <dbReference type="ARBA" id="ARBA00022729"/>
    </source>
</evidence>
<dbReference type="GeneID" id="81432057"/>
<feature type="domain" description="IPT/TIG" evidence="3">
    <location>
        <begin position="600"/>
        <end position="683"/>
    </location>
</feature>
<feature type="domain" description="IPT/TIG" evidence="3">
    <location>
        <begin position="5"/>
        <end position="88"/>
    </location>
</feature>
<feature type="domain" description="IPT/TIG" evidence="3">
    <location>
        <begin position="430"/>
        <end position="513"/>
    </location>
</feature>
<evidence type="ECO:0000313" key="5">
    <source>
        <dbReference type="Proteomes" id="UP001149163"/>
    </source>
</evidence>
<dbReference type="AlphaFoldDB" id="A0A9W9LEU6"/>
<dbReference type="Pfam" id="PF01833">
    <property type="entry name" value="TIG"/>
    <property type="match status" value="10"/>
</dbReference>
<name>A0A9W9LEU6_9EURO</name>
<dbReference type="InterPro" id="IPR052387">
    <property type="entry name" value="Fibrocystin"/>
</dbReference>
<dbReference type="Gene3D" id="2.60.40.10">
    <property type="entry name" value="Immunoglobulins"/>
    <property type="match status" value="10"/>
</dbReference>
<dbReference type="RefSeq" id="XP_056538838.1">
    <property type="nucleotide sequence ID" value="XM_056692881.1"/>
</dbReference>
<protein>
    <submittedName>
        <fullName evidence="4">Hansenula MRAKII killer toxin-resistant protein 1</fullName>
    </submittedName>
</protein>
<dbReference type="CDD" id="cd00603">
    <property type="entry name" value="IPT_PCSR"/>
    <property type="match status" value="6"/>
</dbReference>
<comment type="caution">
    <text evidence="4">The sequence shown here is derived from an EMBL/GenBank/DDBJ whole genome shotgun (WGS) entry which is preliminary data.</text>
</comment>
<dbReference type="PANTHER" id="PTHR46769:SF2">
    <property type="entry name" value="FIBROCYSTIN-L ISOFORM 2 PRECURSOR-RELATED"/>
    <property type="match status" value="1"/>
</dbReference>
<dbReference type="PANTHER" id="PTHR46769">
    <property type="entry name" value="POLYCYSTIC KIDNEY AND HEPATIC DISEASE 1 (AUTOSOMAL RECESSIVE)-LIKE 1"/>
    <property type="match status" value="1"/>
</dbReference>
<feature type="domain" description="IPT/TIG" evidence="3">
    <location>
        <begin position="345"/>
        <end position="428"/>
    </location>
</feature>
<dbReference type="PROSITE" id="PS50194">
    <property type="entry name" value="FILAMIN_REPEAT"/>
    <property type="match status" value="1"/>
</dbReference>
<gene>
    <name evidence="4" type="ORF">N7482_010757</name>
</gene>
<reference evidence="4" key="1">
    <citation type="submission" date="2022-11" db="EMBL/GenBank/DDBJ databases">
        <authorList>
            <person name="Petersen C."/>
        </authorList>
    </citation>
    <scope>NUCLEOTIDE SEQUENCE</scope>
    <source>
        <strain evidence="4">IBT 26290</strain>
    </source>
</reference>
<proteinExistence type="predicted"/>
<feature type="repeat" description="Filamin" evidence="2">
    <location>
        <begin position="101"/>
        <end position="162"/>
    </location>
</feature>
<dbReference type="SUPFAM" id="SSF81296">
    <property type="entry name" value="E set domains"/>
    <property type="match status" value="10"/>
</dbReference>
<dbReference type="InterPro" id="IPR013783">
    <property type="entry name" value="Ig-like_fold"/>
</dbReference>
<dbReference type="InterPro" id="IPR002909">
    <property type="entry name" value="IPT_dom"/>
</dbReference>
<dbReference type="InterPro" id="IPR014756">
    <property type="entry name" value="Ig_E-set"/>
</dbReference>
<dbReference type="SMART" id="SM00429">
    <property type="entry name" value="IPT"/>
    <property type="match status" value="10"/>
</dbReference>
<reference evidence="4" key="2">
    <citation type="journal article" date="2023" name="IMA Fungus">
        <title>Comparative genomic study of the Penicillium genus elucidates a diverse pangenome and 15 lateral gene transfer events.</title>
        <authorList>
            <person name="Petersen C."/>
            <person name="Sorensen T."/>
            <person name="Nielsen M.R."/>
            <person name="Sondergaard T.E."/>
            <person name="Sorensen J.L."/>
            <person name="Fitzpatrick D.A."/>
            <person name="Frisvad J.C."/>
            <person name="Nielsen K.L."/>
        </authorList>
    </citation>
    <scope>NUCLEOTIDE SEQUENCE</scope>
    <source>
        <strain evidence="4">IBT 26290</strain>
    </source>
</reference>
<evidence type="ECO:0000313" key="4">
    <source>
        <dbReference type="EMBL" id="KAJ5151505.1"/>
    </source>
</evidence>
<dbReference type="EMBL" id="JAPQKN010000008">
    <property type="protein sequence ID" value="KAJ5151505.1"/>
    <property type="molecule type" value="Genomic_DNA"/>
</dbReference>
<accession>A0A9W9LEU6</accession>
<keyword evidence="1" id="KW-0732">Signal</keyword>
<feature type="domain" description="IPT/TIG" evidence="3">
    <location>
        <begin position="90"/>
        <end position="173"/>
    </location>
</feature>
<sequence>MSGRPPVVSSVNPTSGPAAGGNAVTIVGSGFTGATAVTFGSTAAAFTVNSNTQITAVTPPGPSGGGPVAVIIASPGGTSGAGVNYTYVATPVVSSVSPTSGPAAGGNTVSILGSGFTGATAVTFGSTPATFTVNSNTQITAVAPAGPSGGGPVPVVVTGPGGTSGAGVNYTYVATPAVSSVSPTSGPAAGGNTVSIIGSGFTGATAVKFGSTAATFTVNSNTQITAVAPAGPSGGGPVPVVVTSPGGTSATGVNYTYIPTPVVTSVSPTAGPAAGGNTVSIIGSGFTGATAVTFGSTPATFTVNSNTQISAVAPAGPSGGGPVPVIVTGPGGTSASGVNYTYVATPAVSSVSPTSGPAAGGTTVSILGSGFTGATAVTFGSTPATFTVNSNTQITAVAPAGPSGGGPVPIVVTGPGGTSASGVNYTYIPAPVVSAVSPTSGPAAGGTVVIIVGSGFTGATAVTFGSTPATFTVNSNTQITATAPAGPSGGGPVPVVVTSPGGTSASGVNYTYIPAPVVSSVSPTSGPVAGGTTVTIVGSGFTGATAVTFGSTPATFTVNSNTQITATAPAGPSGGGPVPVVVTGPGGTSASGVNYTYIPAPVVTSVSPTAGPAAGGNTVSIIGSGFTGATAVTFGSTPATFSVISNTQITAVAPAGPSGGGPVPVIVTGPGGTSASGVNYIYIPAPVVSSVSPISGPVAGGTVVTILGSGFTGATAVTFGSTAAAFTVDSNTQITATAPAGPSGGGPVPVFVTIPGGTSAPGVNFTYIPAPVVSSVSPTSGPFIGGTTVTILGSGFTGATAVNFGLTPATFTVNSNNQITAVSPGGTAGFTYSVLVTGPGGSSGPVLAANFDYV</sequence>
<feature type="domain" description="IPT/TIG" evidence="3">
    <location>
        <begin position="685"/>
        <end position="768"/>
    </location>
</feature>